<dbReference type="Proteomes" id="UP000054717">
    <property type="component" value="Unassembled WGS sequence"/>
</dbReference>
<evidence type="ECO:0000259" key="1">
    <source>
        <dbReference type="Pfam" id="PF09361"/>
    </source>
</evidence>
<evidence type="ECO:0000313" key="2">
    <source>
        <dbReference type="EMBL" id="SAL71234.1"/>
    </source>
</evidence>
<keyword evidence="4" id="KW-1185">Reference proteome</keyword>
<accession>A0A158JTA3</accession>
<dbReference type="NCBIfam" id="TIGR01841">
    <property type="entry name" value="phasin"/>
    <property type="match status" value="1"/>
</dbReference>
<evidence type="ECO:0000313" key="3">
    <source>
        <dbReference type="EMBL" id="SAL71550.1"/>
    </source>
</evidence>
<dbReference type="RefSeq" id="WP_087632380.1">
    <property type="nucleotide sequence ID" value="NZ_FCNZ02000019.1"/>
</dbReference>
<dbReference type="InterPro" id="IPR018968">
    <property type="entry name" value="Phasin"/>
</dbReference>
<organism evidence="3 4">
    <name type="scientific">Caballeronia telluris</name>
    <dbReference type="NCBI Taxonomy" id="326475"/>
    <lineage>
        <taxon>Bacteria</taxon>
        <taxon>Pseudomonadati</taxon>
        <taxon>Pseudomonadota</taxon>
        <taxon>Betaproteobacteria</taxon>
        <taxon>Burkholderiales</taxon>
        <taxon>Burkholderiaceae</taxon>
        <taxon>Caballeronia</taxon>
    </lineage>
</organism>
<dbReference type="AlphaFoldDB" id="A0A158JTA3"/>
<dbReference type="STRING" id="326475.AWB66_04503"/>
<dbReference type="EMBL" id="FCNZ02000019">
    <property type="protein sequence ID" value="SAL71550.1"/>
    <property type="molecule type" value="Genomic_DNA"/>
</dbReference>
<evidence type="ECO:0000313" key="4">
    <source>
        <dbReference type="Proteomes" id="UP000054717"/>
    </source>
</evidence>
<reference evidence="3 4" key="1">
    <citation type="submission" date="2016-01" db="EMBL/GenBank/DDBJ databases">
        <authorList>
            <person name="Oliw E.H."/>
        </authorList>
    </citation>
    <scope>NUCLEOTIDE SEQUENCE [LARGE SCALE GENOMIC DNA]</scope>
    <source>
        <strain evidence="3">LMG 22936</strain>
    </source>
</reference>
<protein>
    <submittedName>
        <fullName evidence="3">Phasin family protein</fullName>
    </submittedName>
</protein>
<dbReference type="Pfam" id="PF09361">
    <property type="entry name" value="Phasin_2"/>
    <property type="match status" value="1"/>
</dbReference>
<dbReference type="EMBL" id="FCNZ02000019">
    <property type="protein sequence ID" value="SAL71234.1"/>
    <property type="molecule type" value="Genomic_DNA"/>
</dbReference>
<dbReference type="InterPro" id="IPR010127">
    <property type="entry name" value="Phasin_subfam-1"/>
</dbReference>
<name>A0A158JTA3_9BURK</name>
<proteinExistence type="predicted"/>
<sequence length="193" mass="20033">MSSLAPEQIVASQKAGFDTLYGLAAKTFEGFEKLVGLNVQAVHTSLAESQELVGKALSVRDPQEFLALQTGQSQASVERVQAYWRDVYAVVNETRSAFASAAEAQLKKSQDDAQSYVENLAKNAPAGSEAVVTAWKSAFGAATESANTAYEAAKKAAKQVVEAAETNANASAEAASKGATQVVAAGKAASAKK</sequence>
<feature type="domain" description="Phasin" evidence="1">
    <location>
        <begin position="7"/>
        <end position="105"/>
    </location>
</feature>
<gene>
    <name evidence="2" type="ORF">AWB66_04503</name>
    <name evidence="3" type="ORF">AWB66_04554</name>
</gene>